<name>A0AAD6RPE0_9ROSI</name>
<dbReference type="EMBL" id="JAQIZT010000001">
    <property type="protein sequence ID" value="KAJ7012679.1"/>
    <property type="molecule type" value="Genomic_DNA"/>
</dbReference>
<protein>
    <submittedName>
        <fullName evidence="1">Uncharacterized protein</fullName>
    </submittedName>
</protein>
<keyword evidence="2" id="KW-1185">Reference proteome</keyword>
<evidence type="ECO:0000313" key="1">
    <source>
        <dbReference type="EMBL" id="KAJ7012679.1"/>
    </source>
</evidence>
<accession>A0AAD6RPE0</accession>
<proteinExistence type="predicted"/>
<organism evidence="1 2">
    <name type="scientific">Populus alba x Populus x berolinensis</name>
    <dbReference type="NCBI Taxonomy" id="444605"/>
    <lineage>
        <taxon>Eukaryota</taxon>
        <taxon>Viridiplantae</taxon>
        <taxon>Streptophyta</taxon>
        <taxon>Embryophyta</taxon>
        <taxon>Tracheophyta</taxon>
        <taxon>Spermatophyta</taxon>
        <taxon>Magnoliopsida</taxon>
        <taxon>eudicotyledons</taxon>
        <taxon>Gunneridae</taxon>
        <taxon>Pentapetalae</taxon>
        <taxon>rosids</taxon>
        <taxon>fabids</taxon>
        <taxon>Malpighiales</taxon>
        <taxon>Salicaceae</taxon>
        <taxon>Saliceae</taxon>
        <taxon>Populus</taxon>
    </lineage>
</organism>
<gene>
    <name evidence="1" type="ORF">NC653_002662</name>
</gene>
<evidence type="ECO:0000313" key="2">
    <source>
        <dbReference type="Proteomes" id="UP001164929"/>
    </source>
</evidence>
<reference evidence="1 2" key="1">
    <citation type="journal article" date="2023" name="Mol. Ecol. Resour.">
        <title>Chromosome-level genome assembly of a triploid poplar Populus alba 'Berolinensis'.</title>
        <authorList>
            <person name="Chen S."/>
            <person name="Yu Y."/>
            <person name="Wang X."/>
            <person name="Wang S."/>
            <person name="Zhang T."/>
            <person name="Zhou Y."/>
            <person name="He R."/>
            <person name="Meng N."/>
            <person name="Wang Y."/>
            <person name="Liu W."/>
            <person name="Liu Z."/>
            <person name="Liu J."/>
            <person name="Guo Q."/>
            <person name="Huang H."/>
            <person name="Sederoff R.R."/>
            <person name="Wang G."/>
            <person name="Qu G."/>
            <person name="Chen S."/>
        </authorList>
    </citation>
    <scope>NUCLEOTIDE SEQUENCE [LARGE SCALE GENOMIC DNA]</scope>
    <source>
        <strain evidence="1">SC-2020</strain>
    </source>
</reference>
<sequence>MHAAWHNVSSSLVAGTVLLLVIFSGPPRCFSST</sequence>
<dbReference type="Proteomes" id="UP001164929">
    <property type="component" value="Chromosome 1"/>
</dbReference>
<comment type="caution">
    <text evidence="1">The sequence shown here is derived from an EMBL/GenBank/DDBJ whole genome shotgun (WGS) entry which is preliminary data.</text>
</comment>
<dbReference type="AlphaFoldDB" id="A0AAD6RPE0"/>